<feature type="domain" description="Leucine-rich repeat-containing N-terminal plant-type" evidence="5">
    <location>
        <begin position="23"/>
        <end position="61"/>
    </location>
</feature>
<organism evidence="6 7">
    <name type="scientific">Triticum turgidum subsp. durum</name>
    <name type="common">Durum wheat</name>
    <name type="synonym">Triticum durum</name>
    <dbReference type="NCBI Taxonomy" id="4567"/>
    <lineage>
        <taxon>Eukaryota</taxon>
        <taxon>Viridiplantae</taxon>
        <taxon>Streptophyta</taxon>
        <taxon>Embryophyta</taxon>
        <taxon>Tracheophyta</taxon>
        <taxon>Spermatophyta</taxon>
        <taxon>Magnoliopsida</taxon>
        <taxon>Liliopsida</taxon>
        <taxon>Poales</taxon>
        <taxon>Poaceae</taxon>
        <taxon>BOP clade</taxon>
        <taxon>Pooideae</taxon>
        <taxon>Triticodae</taxon>
        <taxon>Triticeae</taxon>
        <taxon>Triticinae</taxon>
        <taxon>Triticum</taxon>
    </lineage>
</organism>
<dbReference type="Pfam" id="PF08263">
    <property type="entry name" value="LRRNT_2"/>
    <property type="match status" value="1"/>
</dbReference>
<dbReference type="SUPFAM" id="SSF52058">
    <property type="entry name" value="L domain-like"/>
    <property type="match status" value="1"/>
</dbReference>
<dbReference type="EMBL" id="LT934121">
    <property type="protein sequence ID" value="VAI43972.1"/>
    <property type="molecule type" value="Genomic_DNA"/>
</dbReference>
<dbReference type="OMA" id="QISTDCC"/>
<keyword evidence="7" id="KW-1185">Reference proteome</keyword>
<dbReference type="InterPro" id="IPR032675">
    <property type="entry name" value="LRR_dom_sf"/>
</dbReference>
<dbReference type="PANTHER" id="PTHR48060">
    <property type="entry name" value="DNA DAMAGE-REPAIR/TOLERATION PROTEIN DRT100"/>
    <property type="match status" value="1"/>
</dbReference>
<keyword evidence="2 4" id="KW-0732">Signal</keyword>
<dbReference type="Gene3D" id="3.80.10.10">
    <property type="entry name" value="Ribonuclease Inhibitor"/>
    <property type="match status" value="1"/>
</dbReference>
<gene>
    <name evidence="6" type="ORF">TRITD_6Av1G042080</name>
</gene>
<dbReference type="InterPro" id="IPR013210">
    <property type="entry name" value="LRR_N_plant-typ"/>
</dbReference>
<dbReference type="InterPro" id="IPR053211">
    <property type="entry name" value="DNA_repair-toleration"/>
</dbReference>
<name>A0A9R1AXR0_TRITD</name>
<evidence type="ECO:0000256" key="4">
    <source>
        <dbReference type="SAM" id="SignalP"/>
    </source>
</evidence>
<evidence type="ECO:0000313" key="7">
    <source>
        <dbReference type="Proteomes" id="UP000324705"/>
    </source>
</evidence>
<protein>
    <recommendedName>
        <fullName evidence="5">Leucine-rich repeat-containing N-terminal plant-type domain-containing protein</fullName>
    </recommendedName>
</protein>
<reference evidence="6 7" key="1">
    <citation type="submission" date="2017-09" db="EMBL/GenBank/DDBJ databases">
        <authorList>
            <consortium name="International Durum Wheat Genome Sequencing Consortium (IDWGSC)"/>
            <person name="Milanesi L."/>
        </authorList>
    </citation>
    <scope>NUCLEOTIDE SEQUENCE [LARGE SCALE GENOMIC DNA]</scope>
    <source>
        <strain evidence="7">cv. Svevo</strain>
    </source>
</reference>
<accession>A0A9R1AXR0</accession>
<dbReference type="Proteomes" id="UP000324705">
    <property type="component" value="Chromosome 6A"/>
</dbReference>
<evidence type="ECO:0000256" key="1">
    <source>
        <dbReference type="ARBA" id="ARBA00022614"/>
    </source>
</evidence>
<evidence type="ECO:0000259" key="5">
    <source>
        <dbReference type="Pfam" id="PF08263"/>
    </source>
</evidence>
<dbReference type="PANTHER" id="PTHR48060:SF19">
    <property type="entry name" value="LEUCINE-RICH REPEAT-CONTAINING N-TERMINAL PLANT-TYPE DOMAIN-CONTAINING PROTEIN"/>
    <property type="match status" value="1"/>
</dbReference>
<dbReference type="AlphaFoldDB" id="A0A9R1AXR0"/>
<feature type="signal peptide" evidence="4">
    <location>
        <begin position="1"/>
        <end position="20"/>
    </location>
</feature>
<evidence type="ECO:0000256" key="2">
    <source>
        <dbReference type="ARBA" id="ARBA00022729"/>
    </source>
</evidence>
<keyword evidence="1" id="KW-0433">Leucine-rich repeat</keyword>
<feature type="chain" id="PRO_5040283407" description="Leucine-rich repeat-containing N-terminal plant-type domain-containing protein" evidence="4">
    <location>
        <begin position="21"/>
        <end position="113"/>
    </location>
</feature>
<keyword evidence="3" id="KW-0677">Repeat</keyword>
<sequence>MPSLGLALMLLASLISPTSSCTDHEKSSLLQLLAGLSRDGGLAASWRSNTDCCTWEGITCNQDGKVTDVSLASQGLEGSISLSLGKLTGLLRLNLSRNSLSGAFRWSWCRPAA</sequence>
<dbReference type="Gramene" id="TRITD6Av1G042080.1">
    <property type="protein sequence ID" value="TRITD6Av1G042080.1"/>
    <property type="gene ID" value="TRITD6Av1G042080"/>
</dbReference>
<evidence type="ECO:0000313" key="6">
    <source>
        <dbReference type="EMBL" id="VAI43972.1"/>
    </source>
</evidence>
<evidence type="ECO:0000256" key="3">
    <source>
        <dbReference type="ARBA" id="ARBA00022737"/>
    </source>
</evidence>
<proteinExistence type="predicted"/>